<proteinExistence type="predicted"/>
<dbReference type="RefSeq" id="WP_165097327.1">
    <property type="nucleotide sequence ID" value="NZ_JAAKGU010000003.1"/>
</dbReference>
<reference evidence="1 2" key="1">
    <citation type="submission" date="2020-02" db="EMBL/GenBank/DDBJ databases">
        <authorList>
            <person name="Gao J."/>
            <person name="Sun J."/>
        </authorList>
    </citation>
    <scope>NUCLEOTIDE SEQUENCE [LARGE SCALE GENOMIC DNA]</scope>
    <source>
        <strain evidence="1 2">7124</strain>
    </source>
</reference>
<accession>A0A6M1PGV1</accession>
<sequence length="223" mass="25012">MNLLKDLLGKQVIAMVSGLLQPLEGTLIDYGPDVVIINNGVKYLYIPAAHIRFLMQNTQAASGPDHVDQSLPSSQDTISLRPLVENSKGIFTEIYITGVHVLHGYIQNILDDYLLFYSPVFDTILVRMKHLKYMIPYPAKVVPYALKKDELLSNLSAVSVEPDFNRQLENMVGNFIAMDMVNDPQKVGLLKKVQAPMFELVTPNGESIFGLIDHIQTVNFPRK</sequence>
<comment type="caution">
    <text evidence="1">The sequence shown here is derived from an EMBL/GenBank/DDBJ whole genome shotgun (WGS) entry which is preliminary data.</text>
</comment>
<dbReference type="AlphaFoldDB" id="A0A6M1PGV1"/>
<dbReference type="Proteomes" id="UP000480151">
    <property type="component" value="Unassembled WGS sequence"/>
</dbReference>
<protein>
    <submittedName>
        <fullName evidence="1">DUF2642 domain-containing protein</fullName>
    </submittedName>
</protein>
<evidence type="ECO:0000313" key="2">
    <source>
        <dbReference type="Proteomes" id="UP000480151"/>
    </source>
</evidence>
<keyword evidence="2" id="KW-1185">Reference proteome</keyword>
<name>A0A6M1PGV1_9BACL</name>
<organism evidence="1 2">
    <name type="scientific">Paenibacillus apii</name>
    <dbReference type="NCBI Taxonomy" id="1850370"/>
    <lineage>
        <taxon>Bacteria</taxon>
        <taxon>Bacillati</taxon>
        <taxon>Bacillota</taxon>
        <taxon>Bacilli</taxon>
        <taxon>Bacillales</taxon>
        <taxon>Paenibacillaceae</taxon>
        <taxon>Paenibacillus</taxon>
    </lineage>
</organism>
<evidence type="ECO:0000313" key="1">
    <source>
        <dbReference type="EMBL" id="NGM82689.1"/>
    </source>
</evidence>
<dbReference type="EMBL" id="JAAKGU010000003">
    <property type="protein sequence ID" value="NGM82689.1"/>
    <property type="molecule type" value="Genomic_DNA"/>
</dbReference>
<gene>
    <name evidence="1" type="ORF">G5B47_09705</name>
</gene>